<name>A0A2N9JHU1_9ACTN</name>
<dbReference type="PANTHER" id="PTHR22604">
    <property type="entry name" value="OXIDOREDUCTASES"/>
    <property type="match status" value="1"/>
</dbReference>
<keyword evidence="6" id="KW-1185">Reference proteome</keyword>
<comment type="similarity">
    <text evidence="1">Belongs to the Gfo/Idh/MocA family.</text>
</comment>
<evidence type="ECO:0000256" key="1">
    <source>
        <dbReference type="ARBA" id="ARBA00010928"/>
    </source>
</evidence>
<protein>
    <submittedName>
        <fullName evidence="5">Predicted dehydrogenase</fullName>
    </submittedName>
</protein>
<accession>A0A2N9JHU1</accession>
<dbReference type="Pfam" id="PF01408">
    <property type="entry name" value="GFO_IDH_MocA"/>
    <property type="match status" value="1"/>
</dbReference>
<dbReference type="Proteomes" id="UP000238164">
    <property type="component" value="Chromosome 1"/>
</dbReference>
<dbReference type="InterPro" id="IPR050984">
    <property type="entry name" value="Gfo/Idh/MocA_domain"/>
</dbReference>
<dbReference type="SUPFAM" id="SSF55347">
    <property type="entry name" value="Glyceraldehyde-3-phosphate dehydrogenase-like, C-terminal domain"/>
    <property type="match status" value="1"/>
</dbReference>
<dbReference type="InterPro" id="IPR036291">
    <property type="entry name" value="NAD(P)-bd_dom_sf"/>
</dbReference>
<evidence type="ECO:0000259" key="3">
    <source>
        <dbReference type="Pfam" id="PF01408"/>
    </source>
</evidence>
<dbReference type="KEGG" id="mgg:MPLG2_1977"/>
<dbReference type="RefSeq" id="WP_105185838.1">
    <property type="nucleotide sequence ID" value="NZ_BAAAGO010000032.1"/>
</dbReference>
<evidence type="ECO:0000256" key="2">
    <source>
        <dbReference type="ARBA" id="ARBA00023002"/>
    </source>
</evidence>
<dbReference type="EMBL" id="LT985188">
    <property type="protein sequence ID" value="SPD87007.1"/>
    <property type="molecule type" value="Genomic_DNA"/>
</dbReference>
<dbReference type="Gene3D" id="3.30.360.10">
    <property type="entry name" value="Dihydrodipicolinate Reductase, domain 2"/>
    <property type="match status" value="1"/>
</dbReference>
<reference evidence="5 6" key="1">
    <citation type="submission" date="2018-02" db="EMBL/GenBank/DDBJ databases">
        <authorList>
            <person name="Cohen D.B."/>
            <person name="Kent A.D."/>
        </authorList>
    </citation>
    <scope>NUCLEOTIDE SEQUENCE [LARGE SCALE GENOMIC DNA]</scope>
    <source>
        <strain evidence="5">1</strain>
    </source>
</reference>
<dbReference type="AlphaFoldDB" id="A0A2N9JHU1"/>
<feature type="domain" description="Gfo/Idh/MocA-like oxidoreductase N-terminal" evidence="3">
    <location>
        <begin position="7"/>
        <end position="122"/>
    </location>
</feature>
<proteinExistence type="inferred from homology"/>
<dbReference type="InterPro" id="IPR055170">
    <property type="entry name" value="GFO_IDH_MocA-like_dom"/>
</dbReference>
<evidence type="ECO:0000313" key="6">
    <source>
        <dbReference type="Proteomes" id="UP000238164"/>
    </source>
</evidence>
<dbReference type="Pfam" id="PF22725">
    <property type="entry name" value="GFO_IDH_MocA_C3"/>
    <property type="match status" value="1"/>
</dbReference>
<dbReference type="GO" id="GO:0000166">
    <property type="term" value="F:nucleotide binding"/>
    <property type="evidence" value="ECO:0007669"/>
    <property type="project" value="InterPro"/>
</dbReference>
<feature type="domain" description="GFO/IDH/MocA-like oxidoreductase" evidence="4">
    <location>
        <begin position="136"/>
        <end position="246"/>
    </location>
</feature>
<keyword evidence="2" id="KW-0560">Oxidoreductase</keyword>
<dbReference type="GO" id="GO:0016491">
    <property type="term" value="F:oxidoreductase activity"/>
    <property type="evidence" value="ECO:0007669"/>
    <property type="project" value="UniProtKB-KW"/>
</dbReference>
<dbReference type="OrthoDB" id="9815825at2"/>
<dbReference type="SUPFAM" id="SSF51735">
    <property type="entry name" value="NAD(P)-binding Rossmann-fold domains"/>
    <property type="match status" value="1"/>
</dbReference>
<dbReference type="Gene3D" id="3.40.50.720">
    <property type="entry name" value="NAD(P)-binding Rossmann-like Domain"/>
    <property type="match status" value="1"/>
</dbReference>
<evidence type="ECO:0000259" key="4">
    <source>
        <dbReference type="Pfam" id="PF22725"/>
    </source>
</evidence>
<sequence>MGNEHALRWGLLGAGAMAGSFADNLRTEGFTLQAVGARDGGRAREFADRYGIATAHEGYDALVNDPTVDVVYVNTTHNLHAEHALLAIEAGKPVLVEKAFTVTAAEARRVAEAARAAGVFAMEAMWTRFLPSTDFVRERIADGSLGDVRAVITDHSQRLTHVPRLNDPALAGGALLDLGVYNVSFALDLLGPPSDVVARGTLTDSGVDAEVSMILTHAGGAHCHGRCSLRCSAPNGGVVTGTDGYLVLDGSFYNWTRVRRYSSGHELLETFEPQRTSQGLHFEAREVERCVAQGLTESPRMTLDDSIAVMQVLDELRRQVGAVLPQDLVRPEC</sequence>
<gene>
    <name evidence="5" type="ORF">MPLG2_1977</name>
</gene>
<dbReference type="InterPro" id="IPR000683">
    <property type="entry name" value="Gfo/Idh/MocA-like_OxRdtase_N"/>
</dbReference>
<dbReference type="PANTHER" id="PTHR22604:SF105">
    <property type="entry name" value="TRANS-1,2-DIHYDROBENZENE-1,2-DIOL DEHYDROGENASE"/>
    <property type="match status" value="1"/>
</dbReference>
<evidence type="ECO:0000313" key="5">
    <source>
        <dbReference type="EMBL" id="SPD87007.1"/>
    </source>
</evidence>
<organism evidence="5 6">
    <name type="scientific">Micropruina glycogenica</name>
    <dbReference type="NCBI Taxonomy" id="75385"/>
    <lineage>
        <taxon>Bacteria</taxon>
        <taxon>Bacillati</taxon>
        <taxon>Actinomycetota</taxon>
        <taxon>Actinomycetes</taxon>
        <taxon>Propionibacteriales</taxon>
        <taxon>Nocardioidaceae</taxon>
        <taxon>Micropruina</taxon>
    </lineage>
</organism>